<organism evidence="2 3">
    <name type="scientific">Spirodela intermedia</name>
    <name type="common">Intermediate duckweed</name>
    <dbReference type="NCBI Taxonomy" id="51605"/>
    <lineage>
        <taxon>Eukaryota</taxon>
        <taxon>Viridiplantae</taxon>
        <taxon>Streptophyta</taxon>
        <taxon>Embryophyta</taxon>
        <taxon>Tracheophyta</taxon>
        <taxon>Spermatophyta</taxon>
        <taxon>Magnoliopsida</taxon>
        <taxon>Liliopsida</taxon>
        <taxon>Araceae</taxon>
        <taxon>Lemnoideae</taxon>
        <taxon>Spirodela</taxon>
    </lineage>
</organism>
<dbReference type="EMBL" id="CACRZD030000332">
    <property type="protein sequence ID" value="CAA6675489.1"/>
    <property type="molecule type" value="Genomic_DNA"/>
</dbReference>
<dbReference type="Proteomes" id="UP001189122">
    <property type="component" value="Unassembled WGS sequence"/>
</dbReference>
<evidence type="ECO:0000256" key="1">
    <source>
        <dbReference type="SAM" id="MobiDB-lite"/>
    </source>
</evidence>
<reference evidence="3" key="1">
    <citation type="journal article" date="2020" name="Sci. Rep.">
        <title>Chromosome-scale genome assembly for the duckweed Spirodela intermedia, integrating cytogenetic maps, PacBio and Oxford Nanopore libraries.</title>
        <authorList>
            <person name="Hoang P.T.N."/>
            <person name="Fiebig A."/>
            <person name="Novak P."/>
            <person name="Macas J."/>
            <person name="Cao H.X."/>
            <person name="Stepanenko A."/>
            <person name="Chen G."/>
            <person name="Borisjuk N."/>
            <person name="Scholz U."/>
            <person name="Schubert I."/>
        </authorList>
    </citation>
    <scope>NUCLEOTIDE SEQUENCE [LARGE SCALE GENOMIC DNA]</scope>
</reference>
<evidence type="ECO:0000313" key="3">
    <source>
        <dbReference type="Proteomes" id="UP001189122"/>
    </source>
</evidence>
<gene>
    <name evidence="2" type="ORF">SI7747_UN021831</name>
</gene>
<protein>
    <submittedName>
        <fullName evidence="2">Uncharacterized protein</fullName>
    </submittedName>
</protein>
<feature type="region of interest" description="Disordered" evidence="1">
    <location>
        <begin position="19"/>
        <end position="60"/>
    </location>
</feature>
<sequence length="60" mass="6502">MYLDTNVICRRGRCGCPTRSTCRRPGSRRRTCLTPPSPPPSVSKNSSMFGAGHLQGQAPP</sequence>
<accession>A0ABN7EDW2</accession>
<keyword evidence="3" id="KW-1185">Reference proteome</keyword>
<comment type="caution">
    <text evidence="2">The sequence shown here is derived from an EMBL/GenBank/DDBJ whole genome shotgun (WGS) entry which is preliminary data.</text>
</comment>
<evidence type="ECO:0000313" key="2">
    <source>
        <dbReference type="EMBL" id="CAA6675489.1"/>
    </source>
</evidence>
<feature type="compositionally biased region" description="Basic residues" evidence="1">
    <location>
        <begin position="21"/>
        <end position="31"/>
    </location>
</feature>
<name>A0ABN7EDW2_SPIIN</name>
<proteinExistence type="predicted"/>